<dbReference type="AlphaFoldDB" id="A0A1V2H2W9"/>
<feature type="domain" description="Aspartate dehydrogenase" evidence="7">
    <location>
        <begin position="177"/>
        <end position="263"/>
    </location>
</feature>
<keyword evidence="3 6" id="KW-0521">NADP</keyword>
<evidence type="ECO:0000256" key="2">
    <source>
        <dbReference type="ARBA" id="ARBA00022642"/>
    </source>
</evidence>
<dbReference type="GO" id="GO:0016639">
    <property type="term" value="F:oxidoreductase activity, acting on the CH-NH2 group of donors, NAD or NADP as acceptor"/>
    <property type="evidence" value="ECO:0007669"/>
    <property type="project" value="UniProtKB-UniRule"/>
</dbReference>
<feature type="binding site" evidence="6">
    <location>
        <position position="199"/>
    </location>
    <ligand>
        <name>NAD(+)</name>
        <dbReference type="ChEBI" id="CHEBI:57540"/>
    </ligand>
</feature>
<dbReference type="InterPro" id="IPR020626">
    <property type="entry name" value="Asp_DH_prok"/>
</dbReference>
<keyword evidence="2 6" id="KW-0662">Pyridine nucleotide biosynthesis</keyword>
<protein>
    <recommendedName>
        <fullName evidence="6">L-aspartate dehydrogenase</fullName>
        <ecNumber evidence="6">1.4.1.21</ecNumber>
    </recommendedName>
</protein>
<keyword evidence="5 6" id="KW-0520">NAD</keyword>
<dbReference type="PANTHER" id="PTHR31873">
    <property type="entry name" value="L-ASPARTATE DEHYDROGENASE-RELATED"/>
    <property type="match status" value="1"/>
</dbReference>
<comment type="caution">
    <text evidence="9">The sequence shown here is derived from an EMBL/GenBank/DDBJ whole genome shotgun (WGS) entry which is preliminary data.</text>
</comment>
<dbReference type="PIRSF" id="PIRSF005227">
    <property type="entry name" value="Asp_dh_NAD_syn"/>
    <property type="match status" value="1"/>
</dbReference>
<evidence type="ECO:0000256" key="5">
    <source>
        <dbReference type="ARBA" id="ARBA00023027"/>
    </source>
</evidence>
<evidence type="ECO:0000256" key="4">
    <source>
        <dbReference type="ARBA" id="ARBA00023002"/>
    </source>
</evidence>
<dbReference type="HAMAP" id="MF_01265">
    <property type="entry name" value="NadX"/>
    <property type="match status" value="1"/>
</dbReference>
<dbReference type="GO" id="GO:0033735">
    <property type="term" value="F:aspartate dehydrogenase [NAD(P)+] activity"/>
    <property type="evidence" value="ECO:0007669"/>
    <property type="project" value="UniProtKB-EC"/>
</dbReference>
<gene>
    <name evidence="6" type="primary">nadX</name>
    <name evidence="9" type="ORF">BKE38_10730</name>
</gene>
<organism evidence="9 10">
    <name type="scientific">Teichococcus deserti</name>
    <dbReference type="NCBI Taxonomy" id="1817963"/>
    <lineage>
        <taxon>Bacteria</taxon>
        <taxon>Pseudomonadati</taxon>
        <taxon>Pseudomonadota</taxon>
        <taxon>Alphaproteobacteria</taxon>
        <taxon>Acetobacterales</taxon>
        <taxon>Roseomonadaceae</taxon>
        <taxon>Roseomonas</taxon>
    </lineage>
</organism>
<dbReference type="EC" id="1.4.1.21" evidence="6"/>
<evidence type="ECO:0000259" key="8">
    <source>
        <dbReference type="Pfam" id="PF03447"/>
    </source>
</evidence>
<dbReference type="RefSeq" id="WP_076957351.1">
    <property type="nucleotide sequence ID" value="NZ_MLCO01000088.1"/>
</dbReference>
<dbReference type="InterPro" id="IPR002811">
    <property type="entry name" value="Asp_DH"/>
</dbReference>
<reference evidence="9 10" key="1">
    <citation type="submission" date="2016-10" db="EMBL/GenBank/DDBJ databases">
        <title>Draft Genome sequence of Roseomonas sp. strain M3.</title>
        <authorList>
            <person name="Subhash Y."/>
            <person name="Lee S."/>
        </authorList>
    </citation>
    <scope>NUCLEOTIDE SEQUENCE [LARGE SCALE GENOMIC DNA]</scope>
    <source>
        <strain evidence="9 10">M3</strain>
    </source>
</reference>
<dbReference type="GO" id="GO:0050661">
    <property type="term" value="F:NADP binding"/>
    <property type="evidence" value="ECO:0007669"/>
    <property type="project" value="UniProtKB-UniRule"/>
</dbReference>
<dbReference type="UniPathway" id="UPA00253">
    <property type="reaction ID" value="UER00456"/>
</dbReference>
<dbReference type="Proteomes" id="UP000188879">
    <property type="component" value="Unassembled WGS sequence"/>
</dbReference>
<dbReference type="PANTHER" id="PTHR31873:SF6">
    <property type="entry name" value="ASPARTATE DEHYDROGENASE DOMAIN-CONTAINING PROTEIN"/>
    <property type="match status" value="1"/>
</dbReference>
<keyword evidence="10" id="KW-1185">Reference proteome</keyword>
<comment type="function">
    <text evidence="6">Specifically catalyzes the NAD or NADP-dependent dehydrogenation of L-aspartate to iminoaspartate.</text>
</comment>
<dbReference type="Pfam" id="PF03447">
    <property type="entry name" value="NAD_binding_3"/>
    <property type="match status" value="1"/>
</dbReference>
<comment type="catalytic activity">
    <reaction evidence="6">
        <text>L-aspartate + NAD(+) + H2O = oxaloacetate + NH4(+) + NADH + H(+)</text>
        <dbReference type="Rhea" id="RHEA:11788"/>
        <dbReference type="ChEBI" id="CHEBI:15377"/>
        <dbReference type="ChEBI" id="CHEBI:15378"/>
        <dbReference type="ChEBI" id="CHEBI:16452"/>
        <dbReference type="ChEBI" id="CHEBI:28938"/>
        <dbReference type="ChEBI" id="CHEBI:29991"/>
        <dbReference type="ChEBI" id="CHEBI:57540"/>
        <dbReference type="ChEBI" id="CHEBI:57945"/>
        <dbReference type="EC" id="1.4.1.21"/>
    </reaction>
</comment>
<dbReference type="NCBIfam" id="NF009828">
    <property type="entry name" value="PRK13303.1-3"/>
    <property type="match status" value="1"/>
</dbReference>
<proteinExistence type="inferred from homology"/>
<keyword evidence="4 6" id="KW-0560">Oxidoreductase</keyword>
<evidence type="ECO:0000256" key="1">
    <source>
        <dbReference type="ARBA" id="ARBA00008331"/>
    </source>
</evidence>
<dbReference type="InterPro" id="IPR036291">
    <property type="entry name" value="NAD(P)-bd_dom_sf"/>
</dbReference>
<dbReference type="EMBL" id="MLCO01000088">
    <property type="protein sequence ID" value="ONG54209.1"/>
    <property type="molecule type" value="Genomic_DNA"/>
</dbReference>
<comment type="catalytic activity">
    <reaction evidence="6">
        <text>L-aspartate + NADP(+) + H2O = oxaloacetate + NH4(+) + NADPH + H(+)</text>
        <dbReference type="Rhea" id="RHEA:11784"/>
        <dbReference type="ChEBI" id="CHEBI:15377"/>
        <dbReference type="ChEBI" id="CHEBI:15378"/>
        <dbReference type="ChEBI" id="CHEBI:16452"/>
        <dbReference type="ChEBI" id="CHEBI:28938"/>
        <dbReference type="ChEBI" id="CHEBI:29991"/>
        <dbReference type="ChEBI" id="CHEBI:57783"/>
        <dbReference type="ChEBI" id="CHEBI:58349"/>
        <dbReference type="EC" id="1.4.1.21"/>
    </reaction>
</comment>
<sequence>MLRHLALIGAGGMAGTTLQALAGRLPRKLAVLSVLARPGSEARAAALLDRDGPAIAETRVIFTSLPDMLAARPDFVAECAGHAAVRDHAEAILGAGVPLAVIAIGALAEAALHDRLLAASAAGGAPLILPPGAVGGIDALVAARLSGLEEVTYTGRKPPQAWRGTAAERMLDLSAVTTPVTFYEGTARGAARDYPQNANVAATVALAGAGFEATRVRLVADPTIARNVHEVSVRSTAADFTIRLEGRPSPANPKTSLTAGLSLAREILNRSGGLVI</sequence>
<feature type="domain" description="Aspartate/homoserine dehydrogenase NAD-binding" evidence="8">
    <location>
        <begin position="9"/>
        <end position="129"/>
    </location>
</feature>
<feature type="active site" evidence="6">
    <location>
        <position position="229"/>
    </location>
</feature>
<dbReference type="Gene3D" id="3.30.360.10">
    <property type="entry name" value="Dihydrodipicolinate Reductase, domain 2"/>
    <property type="match status" value="1"/>
</dbReference>
<evidence type="ECO:0000313" key="9">
    <source>
        <dbReference type="EMBL" id="ONG54209.1"/>
    </source>
</evidence>
<accession>A0A1V2H2W9</accession>
<dbReference type="GO" id="GO:0051287">
    <property type="term" value="F:NAD binding"/>
    <property type="evidence" value="ECO:0007669"/>
    <property type="project" value="UniProtKB-UniRule"/>
</dbReference>
<evidence type="ECO:0000259" key="7">
    <source>
        <dbReference type="Pfam" id="PF01958"/>
    </source>
</evidence>
<evidence type="ECO:0000313" key="10">
    <source>
        <dbReference type="Proteomes" id="UP000188879"/>
    </source>
</evidence>
<dbReference type="NCBIfam" id="NF009827">
    <property type="entry name" value="PRK13303.1-2"/>
    <property type="match status" value="1"/>
</dbReference>
<comment type="miscellaneous">
    <text evidence="6">The iminoaspartate product is unstable in aqueous solution and can decompose to oxaloacetate and ammonia.</text>
</comment>
<feature type="binding site" evidence="6">
    <location>
        <position position="133"/>
    </location>
    <ligand>
        <name>NAD(+)</name>
        <dbReference type="ChEBI" id="CHEBI:57540"/>
    </ligand>
</feature>
<evidence type="ECO:0000256" key="6">
    <source>
        <dbReference type="HAMAP-Rule" id="MF_01265"/>
    </source>
</evidence>
<comment type="similarity">
    <text evidence="1 6">Belongs to the L-aspartate dehydrogenase family.</text>
</comment>
<dbReference type="InterPro" id="IPR005106">
    <property type="entry name" value="Asp/hSer_DH_NAD-bd"/>
</dbReference>
<evidence type="ECO:0000256" key="3">
    <source>
        <dbReference type="ARBA" id="ARBA00022857"/>
    </source>
</evidence>
<dbReference type="Pfam" id="PF01958">
    <property type="entry name" value="Asp_DH_C"/>
    <property type="match status" value="1"/>
</dbReference>
<dbReference type="InterPro" id="IPR011182">
    <property type="entry name" value="L-Asp_DH"/>
</dbReference>
<dbReference type="Gene3D" id="3.40.50.720">
    <property type="entry name" value="NAD(P)-binding Rossmann-like Domain"/>
    <property type="match status" value="1"/>
</dbReference>
<name>A0A1V2H2W9_9PROT</name>
<dbReference type="SUPFAM" id="SSF51735">
    <property type="entry name" value="NAD(P)-binding Rossmann-fold domains"/>
    <property type="match status" value="1"/>
</dbReference>
<dbReference type="GO" id="GO:0009435">
    <property type="term" value="P:NAD+ biosynthetic process"/>
    <property type="evidence" value="ECO:0007669"/>
    <property type="project" value="UniProtKB-UniRule"/>
</dbReference>
<comment type="pathway">
    <text evidence="6">Cofactor biosynthesis; NAD(+) biosynthesis; iminoaspartate from L-aspartate (dehydrogenase route): step 1/1.</text>
</comment>
<dbReference type="SUPFAM" id="SSF55347">
    <property type="entry name" value="Glyceraldehyde-3-phosphate dehydrogenase-like, C-terminal domain"/>
    <property type="match status" value="1"/>
</dbReference>